<dbReference type="Pfam" id="PF17132">
    <property type="entry name" value="Glyco_hydro_106"/>
    <property type="match status" value="1"/>
</dbReference>
<evidence type="ECO:0000256" key="2">
    <source>
        <dbReference type="ARBA" id="ARBA00022801"/>
    </source>
</evidence>
<keyword evidence="1" id="KW-0732">Signal</keyword>
<organism evidence="3 4">
    <name type="scientific">Mucilaginibacter dorajii</name>
    <dbReference type="NCBI Taxonomy" id="692994"/>
    <lineage>
        <taxon>Bacteria</taxon>
        <taxon>Pseudomonadati</taxon>
        <taxon>Bacteroidota</taxon>
        <taxon>Sphingobacteriia</taxon>
        <taxon>Sphingobacteriales</taxon>
        <taxon>Sphingobacteriaceae</taxon>
        <taxon>Mucilaginibacter</taxon>
    </lineage>
</organism>
<dbReference type="Gene3D" id="2.60.120.260">
    <property type="entry name" value="Galactose-binding domain-like"/>
    <property type="match status" value="1"/>
</dbReference>
<dbReference type="PANTHER" id="PTHR43817:SF1">
    <property type="entry name" value="HYDROLASE, FAMILY 43, PUTATIVE (AFU_ORTHOLOGUE AFUA_3G01660)-RELATED"/>
    <property type="match status" value="1"/>
</dbReference>
<reference evidence="4" key="1">
    <citation type="journal article" date="2019" name="Int. J. Syst. Evol. Microbiol.">
        <title>The Global Catalogue of Microorganisms (GCM) 10K type strain sequencing project: providing services to taxonomists for standard genome sequencing and annotation.</title>
        <authorList>
            <consortium name="The Broad Institute Genomics Platform"/>
            <consortium name="The Broad Institute Genome Sequencing Center for Infectious Disease"/>
            <person name="Wu L."/>
            <person name="Ma J."/>
        </authorList>
    </citation>
    <scope>NUCLEOTIDE SEQUENCE [LARGE SCALE GENOMIC DNA]</scope>
    <source>
        <strain evidence="4">JCM 16601</strain>
    </source>
</reference>
<dbReference type="CDD" id="cd03143">
    <property type="entry name" value="A4_beta-galactosidase_middle_domain"/>
    <property type="match status" value="1"/>
</dbReference>
<dbReference type="EMBL" id="BAAAZC010000055">
    <property type="protein sequence ID" value="GAA3994900.1"/>
    <property type="molecule type" value="Genomic_DNA"/>
</dbReference>
<evidence type="ECO:0000313" key="3">
    <source>
        <dbReference type="EMBL" id="GAA3994900.1"/>
    </source>
</evidence>
<gene>
    <name evidence="3" type="ORF">GCM10022210_56550</name>
</gene>
<sequence>MVAHAQVSKLKAGFVHPPDSAKPGVYWYFMDGNMSAKSITADLESMKKAGIGNLIFLEVNVGIPRGPVDFLSEEWQNMFVHAVKESKRLGIEITLGIGPGWTGSGGPWVPTAQSMQHLVSSTVNVTGGAKQPIVLPLPLPKRPYFGEGAFTPELKKQWNDFYEDVAVIAYPTPAAASPKIADIDEKALYYRAPYSSAPGVKQYLPYVATYTEPAKDAVIDKNKIIDLTGKLKADGGLNWVAPAGNWTIMRFGKRNNGAITRPAPVPGLGFEADKFDTVALNAHLDNYVGRLLRKTGKPDPNLQGGLKRLHIDSWEMGSQNWTARFREEFTKRRGYDPLPFYPVYAGDIVESKEISERFLWDLRQTSQELVLENHAGHVKEYGHKLGLQLSIEPYDMNPTADLELGNIADVPMCEFWSKGFGFNSSFSCIESTSIGHVNGKSLIPAEAFTAQDEVWKQYPGSMKNQGDWAFAAGINRFVYHTFQNQFLPDSLRPGATMGPYGVHWDRNQTWWPMVGSYHDYVSRCQYILQQGRTVADVLYLTPEGSPHVFRPPSSAMDGDVVIPDRKGYNFDGCAPSQLYKASVQNGLIVFPGGASYKLLVLPAVKTMTPALLQKITTLINDGAVVVGAPPSNSPGLSGYPMCDVQISTMAKSLWGSLQEPAQQTEHAYGKGKVIWGGELDKQINDLYPEYDLTANLLKAMNVEQDFAANGQLRYTHRVVNGEDIYFVSNRTGETVETTASFRSIVGKPQLWDPITTGVKNLPEYTMNGAVTAVPLKFDAYQSYFIVFAKNGPASSNTKNFAPAKVVKTLTGPWRVSFDPKWGGPKQIQFNELKDWTQCPEDGIKYYSGTAVYHKVFDLPKNIIAQKNKKISLDLGEVSNMARVKVNGKDVGVIWTAPWKIDISAAGLKAHNQLEIEVVNLWANRLIGDARIPGDSIKDDNLWPEWLVKGQHRTSHRFTFTTYEFYNKDSPLLKSGLVGPVTIQQSSF</sequence>
<keyword evidence="4" id="KW-1185">Reference proteome</keyword>
<evidence type="ECO:0000256" key="1">
    <source>
        <dbReference type="ARBA" id="ARBA00022729"/>
    </source>
</evidence>
<protein>
    <recommendedName>
        <fullName evidence="5">Glycosyl hydrolase</fullName>
    </recommendedName>
</protein>
<evidence type="ECO:0000313" key="4">
    <source>
        <dbReference type="Proteomes" id="UP001500742"/>
    </source>
</evidence>
<dbReference type="PANTHER" id="PTHR43817">
    <property type="entry name" value="GLYCOSYL HYDROLASE"/>
    <property type="match status" value="1"/>
</dbReference>
<proteinExistence type="predicted"/>
<dbReference type="InterPro" id="IPR008979">
    <property type="entry name" value="Galactose-bd-like_sf"/>
</dbReference>
<name>A0ABP7RBS4_9SPHI</name>
<dbReference type="Proteomes" id="UP001500742">
    <property type="component" value="Unassembled WGS sequence"/>
</dbReference>
<comment type="caution">
    <text evidence="3">The sequence shown here is derived from an EMBL/GenBank/DDBJ whole genome shotgun (WGS) entry which is preliminary data.</text>
</comment>
<keyword evidence="2" id="KW-0378">Hydrolase</keyword>
<dbReference type="NCBIfam" id="NF045579">
    <property type="entry name" value="rhamnoside_JR"/>
    <property type="match status" value="1"/>
</dbReference>
<dbReference type="SUPFAM" id="SSF49785">
    <property type="entry name" value="Galactose-binding domain-like"/>
    <property type="match status" value="1"/>
</dbReference>
<accession>A0ABP7RBS4</accession>
<evidence type="ECO:0008006" key="5">
    <source>
        <dbReference type="Google" id="ProtNLM"/>
    </source>
</evidence>